<gene>
    <name evidence="2" type="ORF">DdX_18372</name>
</gene>
<accession>A0AAD4MKV4</accession>
<proteinExistence type="predicted"/>
<evidence type="ECO:0000256" key="1">
    <source>
        <dbReference type="SAM" id="Phobius"/>
    </source>
</evidence>
<feature type="transmembrane region" description="Helical" evidence="1">
    <location>
        <begin position="293"/>
        <end position="316"/>
    </location>
</feature>
<keyword evidence="3" id="KW-1185">Reference proteome</keyword>
<organism evidence="2 3">
    <name type="scientific">Ditylenchus destructor</name>
    <dbReference type="NCBI Taxonomy" id="166010"/>
    <lineage>
        <taxon>Eukaryota</taxon>
        <taxon>Metazoa</taxon>
        <taxon>Ecdysozoa</taxon>
        <taxon>Nematoda</taxon>
        <taxon>Chromadorea</taxon>
        <taxon>Rhabditida</taxon>
        <taxon>Tylenchina</taxon>
        <taxon>Tylenchomorpha</taxon>
        <taxon>Sphaerularioidea</taxon>
        <taxon>Anguinidae</taxon>
        <taxon>Anguininae</taxon>
        <taxon>Ditylenchus</taxon>
    </lineage>
</organism>
<name>A0AAD4MKV4_9BILA</name>
<sequence length="367" mass="42379">MKQYQPSGICVGYKHIAMSLNDYVFHQDEFVQKYNCSKYNVDSIPVEERRNVRVGILFVSLGALCEIVYLPCLWAIYKQIRLNRLATCYTFMLYLGVIDVINILDTAFLCGILSMKGIMFCQLSEVLLFSHNLGMFLWFAANTTTLILAINRCMVIYDDDLADRLFKDWRGVMWLLIPTTVGFVCMWLSTPVFYNPIDSSAIFNPHRHYLPDDEFFHSTSHLVFNWFIVITIPTVYIVFAVFFANKMGARGKLAVRENRNQKKEINTFLQVLVTSFFVLSTSLGFIYQQYLESFPVFVFSGYILYEGSPAFIYLCMNESIRNTLLRRSHRIYTTSNAAGSTSQRTPASGIEQNARPNDFQMNSFILK</sequence>
<evidence type="ECO:0000313" key="3">
    <source>
        <dbReference type="Proteomes" id="UP001201812"/>
    </source>
</evidence>
<dbReference type="Proteomes" id="UP001201812">
    <property type="component" value="Unassembled WGS sequence"/>
</dbReference>
<dbReference type="PANTHER" id="PTHR23021:SF11">
    <property type="entry name" value="SERPENTINE RECEPTOR, CLASS T"/>
    <property type="match status" value="1"/>
</dbReference>
<feature type="transmembrane region" description="Helical" evidence="1">
    <location>
        <begin position="169"/>
        <end position="189"/>
    </location>
</feature>
<dbReference type="Pfam" id="PF10321">
    <property type="entry name" value="7TM_GPCR_Srt"/>
    <property type="match status" value="1"/>
</dbReference>
<comment type="caution">
    <text evidence="2">The sequence shown here is derived from an EMBL/GenBank/DDBJ whole genome shotgun (WGS) entry which is preliminary data.</text>
</comment>
<keyword evidence="1" id="KW-0472">Membrane</keyword>
<protein>
    <submittedName>
        <fullName evidence="2">Serpentine type 7TM GPCR chemoreceptor srt domain-containing protein</fullName>
    </submittedName>
</protein>
<dbReference type="SUPFAM" id="SSF81321">
    <property type="entry name" value="Family A G protein-coupled receptor-like"/>
    <property type="match status" value="1"/>
</dbReference>
<feature type="transmembrane region" description="Helical" evidence="1">
    <location>
        <begin position="223"/>
        <end position="244"/>
    </location>
</feature>
<dbReference type="PANTHER" id="PTHR23021">
    <property type="entry name" value="SERPENTINE RECEPTOR, CLASS T"/>
    <property type="match status" value="1"/>
</dbReference>
<evidence type="ECO:0000313" key="2">
    <source>
        <dbReference type="EMBL" id="KAI1697650.1"/>
    </source>
</evidence>
<feature type="transmembrane region" description="Helical" evidence="1">
    <location>
        <begin position="54"/>
        <end position="77"/>
    </location>
</feature>
<feature type="transmembrane region" description="Helical" evidence="1">
    <location>
        <begin position="265"/>
        <end position="287"/>
    </location>
</feature>
<feature type="transmembrane region" description="Helical" evidence="1">
    <location>
        <begin position="89"/>
        <end position="115"/>
    </location>
</feature>
<dbReference type="Gene3D" id="1.20.1070.10">
    <property type="entry name" value="Rhodopsin 7-helix transmembrane proteins"/>
    <property type="match status" value="1"/>
</dbReference>
<dbReference type="EMBL" id="JAKKPZ010000257">
    <property type="protein sequence ID" value="KAI1697650.1"/>
    <property type="molecule type" value="Genomic_DNA"/>
</dbReference>
<dbReference type="InterPro" id="IPR019425">
    <property type="entry name" value="7TM_GPCR_serpentine_rcpt_Srt"/>
</dbReference>
<dbReference type="AlphaFoldDB" id="A0AAD4MKV4"/>
<reference evidence="2" key="1">
    <citation type="submission" date="2022-01" db="EMBL/GenBank/DDBJ databases">
        <title>Genome Sequence Resource for Two Populations of Ditylenchus destructor, the Migratory Endoparasitic Phytonematode.</title>
        <authorList>
            <person name="Zhang H."/>
            <person name="Lin R."/>
            <person name="Xie B."/>
        </authorList>
    </citation>
    <scope>NUCLEOTIDE SEQUENCE</scope>
    <source>
        <strain evidence="2">BazhouSP</strain>
    </source>
</reference>
<keyword evidence="1" id="KW-0812">Transmembrane</keyword>
<feature type="transmembrane region" description="Helical" evidence="1">
    <location>
        <begin position="135"/>
        <end position="157"/>
    </location>
</feature>
<keyword evidence="1" id="KW-1133">Transmembrane helix</keyword>